<feature type="compositionally biased region" description="Basic and acidic residues" evidence="1">
    <location>
        <begin position="799"/>
        <end position="809"/>
    </location>
</feature>
<evidence type="ECO:0000313" key="3">
    <source>
        <dbReference type="Proteomes" id="UP000028837"/>
    </source>
</evidence>
<evidence type="ECO:0000256" key="1">
    <source>
        <dbReference type="SAM" id="MobiDB-lite"/>
    </source>
</evidence>
<feature type="compositionally biased region" description="Low complexity" evidence="1">
    <location>
        <begin position="769"/>
        <end position="778"/>
    </location>
</feature>
<feature type="region of interest" description="Disordered" evidence="1">
    <location>
        <begin position="18"/>
        <end position="44"/>
    </location>
</feature>
<dbReference type="EMBL" id="AHZU02001123">
    <property type="protein sequence ID" value="KFG36109.1"/>
    <property type="molecule type" value="Genomic_DNA"/>
</dbReference>
<comment type="caution">
    <text evidence="2">The sequence shown here is derived from an EMBL/GenBank/DDBJ whole genome shotgun (WGS) entry which is preliminary data.</text>
</comment>
<dbReference type="Proteomes" id="UP000028837">
    <property type="component" value="Unassembled WGS sequence"/>
</dbReference>
<reference evidence="2 3" key="1">
    <citation type="submission" date="2014-02" db="EMBL/GenBank/DDBJ databases">
        <authorList>
            <person name="Sibley D."/>
            <person name="Venepally P."/>
            <person name="Karamycheva S."/>
            <person name="Hadjithomas M."/>
            <person name="Khan A."/>
            <person name="Brunk B."/>
            <person name="Roos D."/>
            <person name="Caler E."/>
            <person name="Lorenzi H."/>
        </authorList>
    </citation>
    <scope>NUCLEOTIDE SEQUENCE [LARGE SCALE GENOMIC DNA]</scope>
    <source>
        <strain evidence="2 3">GAB2-2007-GAL-DOM2</strain>
    </source>
</reference>
<gene>
    <name evidence="2" type="ORF">TGDOM2_215343</name>
</gene>
<feature type="region of interest" description="Disordered" evidence="1">
    <location>
        <begin position="219"/>
        <end position="241"/>
    </location>
</feature>
<feature type="compositionally biased region" description="Low complexity" evidence="1">
    <location>
        <begin position="346"/>
        <end position="356"/>
    </location>
</feature>
<protein>
    <submittedName>
        <fullName evidence="2">Uncharacterized protein</fullName>
    </submittedName>
</protein>
<feature type="region of interest" description="Disordered" evidence="1">
    <location>
        <begin position="475"/>
        <end position="516"/>
    </location>
</feature>
<feature type="compositionally biased region" description="Low complexity" evidence="1">
    <location>
        <begin position="810"/>
        <end position="828"/>
    </location>
</feature>
<accession>A0A086JVE1</accession>
<feature type="compositionally biased region" description="Polar residues" evidence="1">
    <location>
        <begin position="34"/>
        <end position="44"/>
    </location>
</feature>
<proteinExistence type="predicted"/>
<organism evidence="2 3">
    <name type="scientific">Toxoplasma gondii GAB2-2007-GAL-DOM2</name>
    <dbReference type="NCBI Taxonomy" id="1130820"/>
    <lineage>
        <taxon>Eukaryota</taxon>
        <taxon>Sar</taxon>
        <taxon>Alveolata</taxon>
        <taxon>Apicomplexa</taxon>
        <taxon>Conoidasida</taxon>
        <taxon>Coccidia</taxon>
        <taxon>Eucoccidiorida</taxon>
        <taxon>Eimeriorina</taxon>
        <taxon>Sarcocystidae</taxon>
        <taxon>Toxoplasma</taxon>
    </lineage>
</organism>
<feature type="compositionally biased region" description="Polar residues" evidence="1">
    <location>
        <begin position="727"/>
        <end position="745"/>
    </location>
</feature>
<feature type="region of interest" description="Disordered" evidence="1">
    <location>
        <begin position="307"/>
        <end position="387"/>
    </location>
</feature>
<feature type="compositionally biased region" description="Basic and acidic residues" evidence="1">
    <location>
        <begin position="655"/>
        <end position="674"/>
    </location>
</feature>
<dbReference type="AlphaFoldDB" id="A0A086JVE1"/>
<name>A0A086JVE1_TOXGO</name>
<feature type="compositionally biased region" description="Polar residues" evidence="1">
    <location>
        <begin position="313"/>
        <end position="325"/>
    </location>
</feature>
<dbReference type="VEuPathDB" id="ToxoDB:TGDOM2_215343"/>
<feature type="compositionally biased region" description="Basic and acidic residues" evidence="1">
    <location>
        <begin position="327"/>
        <end position="338"/>
    </location>
</feature>
<feature type="region of interest" description="Disordered" evidence="1">
    <location>
        <begin position="132"/>
        <end position="172"/>
    </location>
</feature>
<sequence length="880" mass="93603">MPVPPLCSAPKSALFCPGRETPSAETACDETETGPASTVTGSSLEGKNPTVASFPVLLLPSSISERTSHSPLASTLCLFPEHCRVAKTPEDRDGVREQKMAQNIKDYRTAEDLVGNCSTLEATIPPILNAKTGDSSSMNFSSASSLTQQRRTYVSPESGDAAGVSPRVHNGTLTDVRARSGAVEQHAVAESSHTATDTRNLLFGPLNSQDCSSIAAADEVKGSRPPLSTISPNNSDISNTTGSLAASTKRLQLQLLLSVPTSSADESIPSGSASLHPIGEGPSLAFSGSCIAEPRILQQRLRVSPMEQPRDSFANSVSIHSTVSVKRQADTSRDHHSTEGQQQQKPRPGLLGGRPPAVAGSSHQLSREENSKMETQPLHPEHFQPGQKTTLHLCEGSKSTTAGDMHAAPTKAAETPLAAAASSEWSSSMLATPDLNRLPLNSVLARADGVSLSIVPSRVEQASACVSNAERDQSIGTRAPAGGKLQPRSSGAGPTHTANSFHFRGVSPSPASVEHSPCVFHEGADQHRTQRSKVDRVRDLRFAAVGPNTAADHNQAATDQLHLSALSESNSWDLSSLQLRCLLASSLRKIFKLLIKRVRRNQRRALDEASAVTRTADSSCIHVPKTGRIGSTSGNSNDVELQHGMDITATLPQPETEKSHERNANEQVQTRHDSANCSETTEDILTTSDGLPLSGNLAFHSHQKRGQEDLTTSGKQDRTDSAREASPSWTGTYSPSACENASSRASLMPVEAPNPGSPAGDISSQLETASSQSDDQPQPAEPAPPQNPTRPFLLPSFDKQTEEKDERLRSSAFSSSVSASVCEETTTEVARETRGGHRLPKGKRNCTFSSSFSLGAAWKVVPVGMMWAKEAVLPLGRLRQ</sequence>
<evidence type="ECO:0000313" key="2">
    <source>
        <dbReference type="EMBL" id="KFG36109.1"/>
    </source>
</evidence>
<feature type="region of interest" description="Disordered" evidence="1">
    <location>
        <begin position="652"/>
        <end position="838"/>
    </location>
</feature>
<feature type="compositionally biased region" description="Low complexity" evidence="1">
    <location>
        <begin position="135"/>
        <end position="145"/>
    </location>
</feature>
<feature type="compositionally biased region" description="Pro residues" evidence="1">
    <location>
        <begin position="779"/>
        <end position="788"/>
    </location>
</feature>
<feature type="compositionally biased region" description="Polar residues" evidence="1">
    <location>
        <begin position="226"/>
        <end position="241"/>
    </location>
</feature>
<feature type="compositionally biased region" description="Polar residues" evidence="1">
    <location>
        <begin position="675"/>
        <end position="689"/>
    </location>
</feature>